<organism evidence="7 8">
    <name type="scientific">Klebsormidium nitens</name>
    <name type="common">Green alga</name>
    <name type="synonym">Ulothrix nitens</name>
    <dbReference type="NCBI Taxonomy" id="105231"/>
    <lineage>
        <taxon>Eukaryota</taxon>
        <taxon>Viridiplantae</taxon>
        <taxon>Streptophyta</taxon>
        <taxon>Klebsormidiophyceae</taxon>
        <taxon>Klebsormidiales</taxon>
        <taxon>Klebsormidiaceae</taxon>
        <taxon>Klebsormidium</taxon>
    </lineage>
</organism>
<dbReference type="Proteomes" id="UP000054558">
    <property type="component" value="Unassembled WGS sequence"/>
</dbReference>
<dbReference type="PANTHER" id="PTHR12606">
    <property type="entry name" value="SENTRIN/SUMO-SPECIFIC PROTEASE"/>
    <property type="match status" value="1"/>
</dbReference>
<name>A0A1Y1IJH9_KLENI</name>
<keyword evidence="3" id="KW-0378">Hydrolase</keyword>
<proteinExistence type="inferred from homology"/>
<dbReference type="GO" id="GO:0080090">
    <property type="term" value="P:regulation of primary metabolic process"/>
    <property type="evidence" value="ECO:0007669"/>
    <property type="project" value="UniProtKB-ARBA"/>
</dbReference>
<feature type="compositionally biased region" description="Acidic residues" evidence="5">
    <location>
        <begin position="311"/>
        <end position="349"/>
    </location>
</feature>
<dbReference type="GO" id="GO:0005634">
    <property type="term" value="C:nucleus"/>
    <property type="evidence" value="ECO:0000318"/>
    <property type="project" value="GO_Central"/>
</dbReference>
<comment type="similarity">
    <text evidence="1">Belongs to the peptidase C48 family.</text>
</comment>
<dbReference type="SUPFAM" id="SSF54001">
    <property type="entry name" value="Cysteine proteinases"/>
    <property type="match status" value="1"/>
</dbReference>
<protein>
    <submittedName>
        <fullName evidence="7">SUMO protease</fullName>
    </submittedName>
</protein>
<dbReference type="InterPro" id="IPR038765">
    <property type="entry name" value="Papain-like_cys_pep_sf"/>
</dbReference>
<keyword evidence="4" id="KW-0788">Thiol protease</keyword>
<dbReference type="PROSITE" id="PS50600">
    <property type="entry name" value="ULP_PROTEASE"/>
    <property type="match status" value="1"/>
</dbReference>
<feature type="region of interest" description="Disordered" evidence="5">
    <location>
        <begin position="306"/>
        <end position="349"/>
    </location>
</feature>
<feature type="compositionally biased region" description="Basic and acidic residues" evidence="5">
    <location>
        <begin position="210"/>
        <end position="245"/>
    </location>
</feature>
<dbReference type="OrthoDB" id="1939479at2759"/>
<dbReference type="PANTHER" id="PTHR12606:SF1">
    <property type="entry name" value="UBIQUITIN-LIKE-SPECIFIC PROTEASE 1A"/>
    <property type="match status" value="1"/>
</dbReference>
<dbReference type="OMA" id="MEENTDC"/>
<keyword evidence="8" id="KW-1185">Reference proteome</keyword>
<evidence type="ECO:0000313" key="8">
    <source>
        <dbReference type="Proteomes" id="UP000054558"/>
    </source>
</evidence>
<dbReference type="GO" id="GO:0006508">
    <property type="term" value="P:proteolysis"/>
    <property type="evidence" value="ECO:0007669"/>
    <property type="project" value="UniProtKB-KW"/>
</dbReference>
<evidence type="ECO:0000256" key="5">
    <source>
        <dbReference type="SAM" id="MobiDB-lite"/>
    </source>
</evidence>
<gene>
    <name evidence="7" type="ORF">KFL_004160010</name>
</gene>
<evidence type="ECO:0000259" key="6">
    <source>
        <dbReference type="PROSITE" id="PS50600"/>
    </source>
</evidence>
<feature type="domain" description="Ubiquitin-like protease family profile" evidence="6">
    <location>
        <begin position="385"/>
        <end position="569"/>
    </location>
</feature>
<dbReference type="EMBL" id="DF237365">
    <property type="protein sequence ID" value="GAQ88288.1"/>
    <property type="molecule type" value="Genomic_DNA"/>
</dbReference>
<dbReference type="GO" id="GO:0060255">
    <property type="term" value="P:regulation of macromolecule metabolic process"/>
    <property type="evidence" value="ECO:0007669"/>
    <property type="project" value="UniProtKB-ARBA"/>
</dbReference>
<dbReference type="STRING" id="105231.A0A1Y1IJH9"/>
<evidence type="ECO:0000256" key="4">
    <source>
        <dbReference type="ARBA" id="ARBA00022807"/>
    </source>
</evidence>
<reference evidence="7 8" key="1">
    <citation type="journal article" date="2014" name="Nat. Commun.">
        <title>Klebsormidium flaccidum genome reveals primary factors for plant terrestrial adaptation.</title>
        <authorList>
            <person name="Hori K."/>
            <person name="Maruyama F."/>
            <person name="Fujisawa T."/>
            <person name="Togashi T."/>
            <person name="Yamamoto N."/>
            <person name="Seo M."/>
            <person name="Sato S."/>
            <person name="Yamada T."/>
            <person name="Mori H."/>
            <person name="Tajima N."/>
            <person name="Moriyama T."/>
            <person name="Ikeuchi M."/>
            <person name="Watanabe M."/>
            <person name="Wada H."/>
            <person name="Kobayashi K."/>
            <person name="Saito M."/>
            <person name="Masuda T."/>
            <person name="Sasaki-Sekimoto Y."/>
            <person name="Mashiguchi K."/>
            <person name="Awai K."/>
            <person name="Shimojima M."/>
            <person name="Masuda S."/>
            <person name="Iwai M."/>
            <person name="Nobusawa T."/>
            <person name="Narise T."/>
            <person name="Kondo S."/>
            <person name="Saito H."/>
            <person name="Sato R."/>
            <person name="Murakawa M."/>
            <person name="Ihara Y."/>
            <person name="Oshima-Yamada Y."/>
            <person name="Ohtaka K."/>
            <person name="Satoh M."/>
            <person name="Sonobe K."/>
            <person name="Ishii M."/>
            <person name="Ohtani R."/>
            <person name="Kanamori-Sato M."/>
            <person name="Honoki R."/>
            <person name="Miyazaki D."/>
            <person name="Mochizuki H."/>
            <person name="Umetsu J."/>
            <person name="Higashi K."/>
            <person name="Shibata D."/>
            <person name="Kamiya Y."/>
            <person name="Sato N."/>
            <person name="Nakamura Y."/>
            <person name="Tabata S."/>
            <person name="Ida S."/>
            <person name="Kurokawa K."/>
            <person name="Ohta H."/>
        </authorList>
    </citation>
    <scope>NUCLEOTIDE SEQUENCE [LARGE SCALE GENOMIC DNA]</scope>
    <source>
        <strain evidence="7 8">NIES-2285</strain>
    </source>
</reference>
<evidence type="ECO:0000256" key="2">
    <source>
        <dbReference type="ARBA" id="ARBA00022670"/>
    </source>
</evidence>
<dbReference type="Gene3D" id="3.40.395.10">
    <property type="entry name" value="Adenoviral Proteinase, Chain A"/>
    <property type="match status" value="1"/>
</dbReference>
<dbReference type="GO" id="GO:0016929">
    <property type="term" value="F:deSUMOylase activity"/>
    <property type="evidence" value="ECO:0000318"/>
    <property type="project" value="GO_Central"/>
</dbReference>
<dbReference type="InterPro" id="IPR003653">
    <property type="entry name" value="Peptidase_C48_C"/>
</dbReference>
<evidence type="ECO:0000256" key="3">
    <source>
        <dbReference type="ARBA" id="ARBA00022801"/>
    </source>
</evidence>
<accession>A0A1Y1IJH9</accession>
<dbReference type="Pfam" id="PF02902">
    <property type="entry name" value="Peptidase_C48"/>
    <property type="match status" value="1"/>
</dbReference>
<sequence length="599" mass="68072">MALLSRLSVAPDSLGKRKRELDTRFNSPLKKLASNAAIRSALTTFPASPYLNQIAKNSPSSGLASALQLSNRVLPSTSFAPRPLRSVFQQPSPIFYPESIPSALRAPPEVSTTAVTVRAPSGPRHANGDLDLGRLGGGKVSAEAYKTARLQAQVRQLQERLHMVHEEVVHLQNHVRGSQEKKQSWYGDILRKVRESADLRRQVTGVHTEASAERGKSKMSEREDAEGTSHGLSEARETAEDRGEAEGGAGGGAERPSKSLSGAAEVASVSTFLQRLRDLRLDDHKQRSRDLEIQLKEAELAVQKQQRLRDEEEVEEEEEVTEELEEEEEVTEEVTDEEEEETDEEVEEEGYVAVPLTEEDDELVDEILHNPPSDEVCVAHERSSLQITQAQMQCLRPDMWLNDEVINLYMVLLKERESREDFQEEGLHPVCHFFNTFFYNKLRMDAQEYEYSRVQRWTRRVKYKLAKCDKVIVPIHQGIHWALAVINLRDRRLEYFDSVCDGAGFPFSTRASPETVLEDLAQYIMDEAEDKGTGPIDTSDWERVYHTDKPQQGNNSDCGMFMLKFADFVSRDAPITFSQKEMWYFRRKLVVELVHKRAD</sequence>
<keyword evidence="2 7" id="KW-0645">Protease</keyword>
<dbReference type="FunFam" id="3.40.395.10:FF:000001">
    <property type="entry name" value="Sentrin-specific protease 1"/>
    <property type="match status" value="1"/>
</dbReference>
<evidence type="ECO:0000313" key="7">
    <source>
        <dbReference type="EMBL" id="GAQ88288.1"/>
    </source>
</evidence>
<evidence type="ECO:0000256" key="1">
    <source>
        <dbReference type="ARBA" id="ARBA00005234"/>
    </source>
</evidence>
<feature type="region of interest" description="Disordered" evidence="5">
    <location>
        <begin position="199"/>
        <end position="263"/>
    </location>
</feature>
<dbReference type="GO" id="GO:0016926">
    <property type="term" value="P:protein desumoylation"/>
    <property type="evidence" value="ECO:0000318"/>
    <property type="project" value="GO_Central"/>
</dbReference>
<dbReference type="AlphaFoldDB" id="A0A1Y1IJH9"/>